<feature type="compositionally biased region" description="Polar residues" evidence="2">
    <location>
        <begin position="589"/>
        <end position="598"/>
    </location>
</feature>
<dbReference type="Proteomes" id="UP001600888">
    <property type="component" value="Unassembled WGS sequence"/>
</dbReference>
<dbReference type="PANTHER" id="PTHR47219:SF9">
    <property type="entry name" value="GTPASE ACTIVATING PROTEIN AND CENTROSOME-ASSOCIATED, ISOFORM B"/>
    <property type="match status" value="1"/>
</dbReference>
<protein>
    <recommendedName>
        <fullName evidence="3">Rab-GAP TBC domain-containing protein</fullName>
    </recommendedName>
</protein>
<feature type="compositionally biased region" description="Low complexity" evidence="2">
    <location>
        <begin position="8"/>
        <end position="24"/>
    </location>
</feature>
<feature type="compositionally biased region" description="Polar residues" evidence="2">
    <location>
        <begin position="563"/>
        <end position="572"/>
    </location>
</feature>
<dbReference type="InterPro" id="IPR050302">
    <property type="entry name" value="Rab_GAP_TBC_domain"/>
</dbReference>
<name>A0ABR4E837_9PEZI</name>
<accession>A0ABR4E837</accession>
<dbReference type="SUPFAM" id="SSF47923">
    <property type="entry name" value="Ypt/Rab-GAP domain of gyp1p"/>
    <property type="match status" value="2"/>
</dbReference>
<evidence type="ECO:0000259" key="3">
    <source>
        <dbReference type="PROSITE" id="PS50086"/>
    </source>
</evidence>
<feature type="coiled-coil region" evidence="1">
    <location>
        <begin position="645"/>
        <end position="690"/>
    </location>
</feature>
<feature type="coiled-coil region" evidence="1">
    <location>
        <begin position="915"/>
        <end position="942"/>
    </location>
</feature>
<feature type="compositionally biased region" description="Basic and acidic residues" evidence="2">
    <location>
        <begin position="27"/>
        <end position="36"/>
    </location>
</feature>
<feature type="region of interest" description="Disordered" evidence="2">
    <location>
        <begin position="693"/>
        <end position="716"/>
    </location>
</feature>
<dbReference type="Gene3D" id="1.10.10.750">
    <property type="entry name" value="Ypt/Rab-GAP domain of gyp1p, domain 1"/>
    <property type="match status" value="1"/>
</dbReference>
<keyword evidence="1" id="KW-0175">Coiled coil</keyword>
<feature type="compositionally biased region" description="Gly residues" evidence="2">
    <location>
        <begin position="1000"/>
        <end position="1011"/>
    </location>
</feature>
<dbReference type="Gene3D" id="1.10.8.270">
    <property type="entry name" value="putative rabgap domain of human tbc1 domain family member 14 like domains"/>
    <property type="match status" value="1"/>
</dbReference>
<feature type="region of interest" description="Disordered" evidence="2">
    <location>
        <begin position="1"/>
        <end position="143"/>
    </location>
</feature>
<dbReference type="Pfam" id="PF00566">
    <property type="entry name" value="RabGAP-TBC"/>
    <property type="match status" value="1"/>
</dbReference>
<dbReference type="Gene3D" id="1.10.472.80">
    <property type="entry name" value="Ypt/Rab-GAP domain of gyp1p, domain 3"/>
    <property type="match status" value="1"/>
</dbReference>
<feature type="compositionally biased region" description="Low complexity" evidence="2">
    <location>
        <begin position="972"/>
        <end position="999"/>
    </location>
</feature>
<dbReference type="InterPro" id="IPR000195">
    <property type="entry name" value="Rab-GAP-TBC_dom"/>
</dbReference>
<feature type="region of interest" description="Disordered" evidence="2">
    <location>
        <begin position="563"/>
        <end position="645"/>
    </location>
</feature>
<comment type="caution">
    <text evidence="4">The sequence shown here is derived from an EMBL/GenBank/DDBJ whole genome shotgun (WGS) entry which is preliminary data.</text>
</comment>
<feature type="compositionally biased region" description="Basic and acidic residues" evidence="2">
    <location>
        <begin position="801"/>
        <end position="818"/>
    </location>
</feature>
<feature type="compositionally biased region" description="Polar residues" evidence="2">
    <location>
        <begin position="631"/>
        <end position="645"/>
    </location>
</feature>
<feature type="compositionally biased region" description="Polar residues" evidence="2">
    <location>
        <begin position="839"/>
        <end position="848"/>
    </location>
</feature>
<feature type="region of interest" description="Disordered" evidence="2">
    <location>
        <begin position="180"/>
        <end position="209"/>
    </location>
</feature>
<keyword evidence="5" id="KW-1185">Reference proteome</keyword>
<dbReference type="InterPro" id="IPR035969">
    <property type="entry name" value="Rab-GAP_TBC_sf"/>
</dbReference>
<evidence type="ECO:0000256" key="1">
    <source>
        <dbReference type="SAM" id="Coils"/>
    </source>
</evidence>
<feature type="region of interest" description="Disordered" evidence="2">
    <location>
        <begin position="740"/>
        <end position="763"/>
    </location>
</feature>
<dbReference type="PROSITE" id="PS50086">
    <property type="entry name" value="TBC_RABGAP"/>
    <property type="match status" value="1"/>
</dbReference>
<dbReference type="EMBL" id="JBAWTH010000085">
    <property type="protein sequence ID" value="KAL2278598.1"/>
    <property type="molecule type" value="Genomic_DNA"/>
</dbReference>
<evidence type="ECO:0000313" key="5">
    <source>
        <dbReference type="Proteomes" id="UP001600888"/>
    </source>
</evidence>
<feature type="compositionally biased region" description="Low complexity" evidence="2">
    <location>
        <begin position="599"/>
        <end position="620"/>
    </location>
</feature>
<evidence type="ECO:0000256" key="2">
    <source>
        <dbReference type="SAM" id="MobiDB-lite"/>
    </source>
</evidence>
<feature type="compositionally biased region" description="Polar residues" evidence="2">
    <location>
        <begin position="49"/>
        <end position="68"/>
    </location>
</feature>
<dbReference type="PANTHER" id="PTHR47219">
    <property type="entry name" value="RAB GTPASE-ACTIVATING PROTEIN 1-LIKE"/>
    <property type="match status" value="1"/>
</dbReference>
<feature type="compositionally biased region" description="Polar residues" evidence="2">
    <location>
        <begin position="701"/>
        <end position="716"/>
    </location>
</feature>
<feature type="region of interest" description="Disordered" evidence="2">
    <location>
        <begin position="801"/>
        <end position="909"/>
    </location>
</feature>
<feature type="compositionally biased region" description="Acidic residues" evidence="2">
    <location>
        <begin position="110"/>
        <end position="120"/>
    </location>
</feature>
<feature type="domain" description="Rab-GAP TBC" evidence="3">
    <location>
        <begin position="264"/>
        <end position="448"/>
    </location>
</feature>
<reference evidence="4 5" key="1">
    <citation type="submission" date="2024-03" db="EMBL/GenBank/DDBJ databases">
        <title>A high-quality draft genome sequence of Diaporthe vaccinii, a causative agent of upright dieback and viscid rot disease in cranberry plants.</title>
        <authorList>
            <person name="Sarrasin M."/>
            <person name="Lang B.F."/>
            <person name="Burger G."/>
        </authorList>
    </citation>
    <scope>NUCLEOTIDE SEQUENCE [LARGE SCALE GENOMIC DNA]</scope>
    <source>
        <strain evidence="4 5">IS7</strain>
    </source>
</reference>
<evidence type="ECO:0000313" key="4">
    <source>
        <dbReference type="EMBL" id="KAL2278598.1"/>
    </source>
</evidence>
<feature type="compositionally biased region" description="Polar residues" evidence="2">
    <location>
        <begin position="97"/>
        <end position="107"/>
    </location>
</feature>
<sequence>MDLDNHGSSSPTSTPRQRSSSQPSEGPVKRNDEHDSLVTVRLSEPPKQLTLNTNVDTNGTIQNRRSLFSANLSASPISPSPLSASSETKLDDEIMSPVTTTYGSKANLQEELDALQDNEDDSKTISGVEAAEESDDDDDDDEEVNWEQLQKTEDAVVKDNDSEDSTAMLLARLEQANDELATNPKSIKAKSPLERVQQSARKPRPPSMAQLREMVQGPVAAPLRYSMLPPPPMTDLEFYAALVKDYQQTAARLPTLLANKIRKGIPPPLRGVVWQSMSGARDSTLEDAFERFTGESSPYEGLIGKDLGRSFPGVDMFRDPDGDGQRMLGRVLKCYSLYDQKIGYCQGLALLVGPLLMHMTDKQAFCVLVKLMENYDLRSSFTPDLHGLHVKIYQFRELLKLDLPALSGHLDDLQVDPAYVSQWFLSFFAVTCPLPMLFRIYDVIFAEGAIETIMRVALSLMRKNQGRILACTEMEDVLQLLLSRGLWDCYHYNADEFVHDFVSLSSVVTRERLAALEQGYRESQLTTPPASTGANAARASAVSTAASRFLGRLWANSTTSLKASPNTASANLSPGAASRPMSMLRRTASKQSLASTLNSMEAGSSTSTSSASSVLTDATTISRDSAADDSATPSKLAAQNNNSDSKNLHTQIEDLLVALSDLQRQHAQLADQLQKEREEREEDRTAVRTLLTGLRKKGSDETLTTAHSGDSEETITPGQSIEKLTAEGLSELLDKLEDRFGSDSSKRRSSITQTKTQMRDDVSRAKEHLRIEMTRTQDANRRALDLEEEIKTIKEQLRESHAHVRNLHNDKQRLEKQVHSMRVRASDSTNDGGGGWLSRSPSTKSTASGLREFKLNRSKSTPSQITVNKRTSSLLMIDPKEPMPPPPTSAPKSASPTSPQKPPPADENEALLLELVEAKTAQAVAKQEAEEAKQKLEQLRKMVGLPPGDQPAAAQPAAASVMGMFRSFSSPAAEATPAADKAAAPVAAAPTPAATPAPASGGGGFWGWGRK</sequence>
<feature type="compositionally biased region" description="Polar residues" evidence="2">
    <location>
        <begin position="858"/>
        <end position="874"/>
    </location>
</feature>
<organism evidence="4 5">
    <name type="scientific">Diaporthe vaccinii</name>
    <dbReference type="NCBI Taxonomy" id="105482"/>
    <lineage>
        <taxon>Eukaryota</taxon>
        <taxon>Fungi</taxon>
        <taxon>Dikarya</taxon>
        <taxon>Ascomycota</taxon>
        <taxon>Pezizomycotina</taxon>
        <taxon>Sordariomycetes</taxon>
        <taxon>Sordariomycetidae</taxon>
        <taxon>Diaporthales</taxon>
        <taxon>Diaporthaceae</taxon>
        <taxon>Diaporthe</taxon>
        <taxon>Diaporthe eres species complex</taxon>
    </lineage>
</organism>
<proteinExistence type="predicted"/>
<feature type="compositionally biased region" description="Low complexity" evidence="2">
    <location>
        <begin position="69"/>
        <end position="86"/>
    </location>
</feature>
<feature type="compositionally biased region" description="Acidic residues" evidence="2">
    <location>
        <begin position="130"/>
        <end position="143"/>
    </location>
</feature>
<gene>
    <name evidence="4" type="ORF">FJTKL_14325</name>
</gene>
<feature type="region of interest" description="Disordered" evidence="2">
    <location>
        <begin position="972"/>
        <end position="1011"/>
    </location>
</feature>
<dbReference type="SMART" id="SM00164">
    <property type="entry name" value="TBC"/>
    <property type="match status" value="1"/>
</dbReference>